<organism evidence="1 2">
    <name type="scientific">Candidatus Enterococcus lowellii</name>
    <dbReference type="NCBI Taxonomy" id="2230877"/>
    <lineage>
        <taxon>Bacteria</taxon>
        <taxon>Bacillati</taxon>
        <taxon>Bacillota</taxon>
        <taxon>Bacilli</taxon>
        <taxon>Lactobacillales</taxon>
        <taxon>Enterococcaceae</taxon>
        <taxon>Enterococcus</taxon>
    </lineage>
</organism>
<protein>
    <submittedName>
        <fullName evidence="1">Uncharacterized protein</fullName>
    </submittedName>
</protein>
<dbReference type="Proteomes" id="UP000664701">
    <property type="component" value="Chromosome"/>
</dbReference>
<name>A0ABZ2STL2_9ENTE</name>
<gene>
    <name evidence="1" type="ORF">DOK78_003067</name>
</gene>
<evidence type="ECO:0000313" key="2">
    <source>
        <dbReference type="Proteomes" id="UP000664701"/>
    </source>
</evidence>
<sequence length="67" mass="7827">MNESSSLVEDEKQNYQNALTTLKNDELEFSHIEVAIPKSVYSTFVTTENFYYVTLEDLSLFSMYQTE</sequence>
<reference evidence="1 2" key="2">
    <citation type="submission" date="2024-03" db="EMBL/GenBank/DDBJ databases">
        <title>The Genome Sequence of Enterococcus sp. DIV2402.</title>
        <authorList>
            <consortium name="The Broad Institute Genomics Platform"/>
            <consortium name="The Broad Institute Microbial Omics Core"/>
            <consortium name="The Broad Institute Genomic Center for Infectious Diseases"/>
            <person name="Earl A."/>
            <person name="Manson A."/>
            <person name="Gilmore M."/>
            <person name="Schwartman J."/>
            <person name="Shea T."/>
            <person name="Abouelleil A."/>
            <person name="Cao P."/>
            <person name="Chapman S."/>
            <person name="Cusick C."/>
            <person name="Young S."/>
            <person name="Neafsey D."/>
            <person name="Nusbaum C."/>
            <person name="Birren B."/>
        </authorList>
    </citation>
    <scope>NUCLEOTIDE SEQUENCE [LARGE SCALE GENOMIC DNA]</scope>
    <source>
        <strain evidence="1 2">DIV2402</strain>
    </source>
</reference>
<proteinExistence type="predicted"/>
<accession>A0ABZ2STL2</accession>
<keyword evidence="2" id="KW-1185">Reference proteome</keyword>
<dbReference type="RefSeq" id="WP_207871524.1">
    <property type="nucleotide sequence ID" value="NZ_CP147251.1"/>
</dbReference>
<evidence type="ECO:0000313" key="1">
    <source>
        <dbReference type="EMBL" id="WYJ78410.1"/>
    </source>
</evidence>
<dbReference type="EMBL" id="CP147251">
    <property type="protein sequence ID" value="WYJ78410.1"/>
    <property type="molecule type" value="Genomic_DNA"/>
</dbReference>
<reference evidence="1 2" key="1">
    <citation type="submission" date="2021-03" db="EMBL/GenBank/DDBJ databases">
        <authorList>
            <person name="Gilmore M.S."/>
            <person name="Schwartzman J."/>
            <person name="Van Tyne D."/>
            <person name="Martin M."/>
            <person name="Earl A.M."/>
            <person name="Manson A.L."/>
            <person name="Straub T."/>
            <person name="Salamzade R."/>
            <person name="Saavedra J."/>
            <person name="Lebreton F."/>
            <person name="Prichula J."/>
            <person name="Schaufler K."/>
            <person name="Gaca A."/>
            <person name="Sgardioli B."/>
            <person name="Wagenaar J."/>
            <person name="Strong T."/>
        </authorList>
    </citation>
    <scope>NUCLEOTIDE SEQUENCE [LARGE SCALE GENOMIC DNA]</scope>
    <source>
        <strain evidence="1 2">DIV2402</strain>
    </source>
</reference>